<dbReference type="EMBL" id="JAGTXB010000007">
    <property type="protein sequence ID" value="MBS0028838.1"/>
    <property type="molecule type" value="Genomic_DNA"/>
</dbReference>
<feature type="transmembrane region" description="Helical" evidence="5">
    <location>
        <begin position="186"/>
        <end position="205"/>
    </location>
</feature>
<dbReference type="Proteomes" id="UP000676386">
    <property type="component" value="Unassembled WGS sequence"/>
</dbReference>
<evidence type="ECO:0000259" key="6">
    <source>
        <dbReference type="Pfam" id="PF04932"/>
    </source>
</evidence>
<evidence type="ECO:0000313" key="7">
    <source>
        <dbReference type="EMBL" id="MBS0028838.1"/>
    </source>
</evidence>
<comment type="subcellular location">
    <subcellularLocation>
        <location evidence="1">Membrane</location>
        <topology evidence="1">Multi-pass membrane protein</topology>
    </subcellularLocation>
</comment>
<comment type="caution">
    <text evidence="7">The sequence shown here is derived from an EMBL/GenBank/DDBJ whole genome shotgun (WGS) entry which is preliminary data.</text>
</comment>
<protein>
    <submittedName>
        <fullName evidence="7">O-antigen ligase family protein</fullName>
    </submittedName>
</protein>
<feature type="transmembrane region" description="Helical" evidence="5">
    <location>
        <begin position="112"/>
        <end position="132"/>
    </location>
</feature>
<organism evidence="7 8">
    <name type="scientific">Chitinophaga hostae</name>
    <dbReference type="NCBI Taxonomy" id="2831022"/>
    <lineage>
        <taxon>Bacteria</taxon>
        <taxon>Pseudomonadati</taxon>
        <taxon>Bacteroidota</taxon>
        <taxon>Chitinophagia</taxon>
        <taxon>Chitinophagales</taxon>
        <taxon>Chitinophagaceae</taxon>
        <taxon>Chitinophaga</taxon>
    </lineage>
</organism>
<evidence type="ECO:0000256" key="3">
    <source>
        <dbReference type="ARBA" id="ARBA00022989"/>
    </source>
</evidence>
<feature type="domain" description="O-antigen ligase-related" evidence="6">
    <location>
        <begin position="225"/>
        <end position="365"/>
    </location>
</feature>
<keyword evidence="3 5" id="KW-1133">Transmembrane helix</keyword>
<proteinExistence type="predicted"/>
<dbReference type="PANTHER" id="PTHR37422:SF13">
    <property type="entry name" value="LIPOPOLYSACCHARIDE BIOSYNTHESIS PROTEIN PA4999-RELATED"/>
    <property type="match status" value="1"/>
</dbReference>
<dbReference type="Pfam" id="PF04932">
    <property type="entry name" value="Wzy_C"/>
    <property type="match status" value="1"/>
</dbReference>
<dbReference type="PANTHER" id="PTHR37422">
    <property type="entry name" value="TEICHURONIC ACID BIOSYNTHESIS PROTEIN TUAE"/>
    <property type="match status" value="1"/>
</dbReference>
<feature type="transmembrane region" description="Helical" evidence="5">
    <location>
        <begin position="352"/>
        <end position="375"/>
    </location>
</feature>
<dbReference type="RefSeq" id="WP_211973944.1">
    <property type="nucleotide sequence ID" value="NZ_CBFHAM010000069.1"/>
</dbReference>
<dbReference type="InterPro" id="IPR051533">
    <property type="entry name" value="WaaL-like"/>
</dbReference>
<evidence type="ECO:0000256" key="2">
    <source>
        <dbReference type="ARBA" id="ARBA00022692"/>
    </source>
</evidence>
<dbReference type="GO" id="GO:0016874">
    <property type="term" value="F:ligase activity"/>
    <property type="evidence" value="ECO:0007669"/>
    <property type="project" value="UniProtKB-KW"/>
</dbReference>
<reference evidence="7 8" key="1">
    <citation type="submission" date="2021-04" db="EMBL/GenBank/DDBJ databases">
        <title>Chitinophaga sp. nov., isolated from the rhizosphere soil.</title>
        <authorList>
            <person name="He S."/>
        </authorList>
    </citation>
    <scope>NUCLEOTIDE SEQUENCE [LARGE SCALE GENOMIC DNA]</scope>
    <source>
        <strain evidence="7 8">2R12</strain>
    </source>
</reference>
<feature type="transmembrane region" description="Helical" evidence="5">
    <location>
        <begin position="144"/>
        <end position="166"/>
    </location>
</feature>
<keyword evidence="8" id="KW-1185">Reference proteome</keyword>
<evidence type="ECO:0000256" key="5">
    <source>
        <dbReference type="SAM" id="Phobius"/>
    </source>
</evidence>
<name>A0ABS5J0S3_9BACT</name>
<feature type="transmembrane region" description="Helical" evidence="5">
    <location>
        <begin position="48"/>
        <end position="68"/>
    </location>
</feature>
<keyword evidence="4 5" id="KW-0472">Membrane</keyword>
<feature type="transmembrane region" description="Helical" evidence="5">
    <location>
        <begin position="20"/>
        <end position="42"/>
    </location>
</feature>
<feature type="transmembrane region" description="Helical" evidence="5">
    <location>
        <begin position="387"/>
        <end position="420"/>
    </location>
</feature>
<feature type="transmembrane region" description="Helical" evidence="5">
    <location>
        <begin position="80"/>
        <end position="100"/>
    </location>
</feature>
<feature type="transmembrane region" description="Helical" evidence="5">
    <location>
        <begin position="240"/>
        <end position="258"/>
    </location>
</feature>
<feature type="transmembrane region" description="Helical" evidence="5">
    <location>
        <begin position="270"/>
        <end position="290"/>
    </location>
</feature>
<gene>
    <name evidence="7" type="ORF">KE626_16075</name>
</gene>
<keyword evidence="7" id="KW-0436">Ligase</keyword>
<sequence length="432" mass="48070">MNYITLDATYNRYSKIANTFGSAIVLFLALGYPIQCAVPLFLKVSSTPVNAAFRVLIALSSLVVIARLPFSLKKVSKGTFLLLLLWFIYSCRLFVDVSLRGIEFGNGRYSTFFMYSMAFANCFLPVIAVAAAAPYIQIKQFLKWAFIFAFVSNIIIFVSFFTTNGITMALMSTRGALGDDDPSEAMINPITISFYGMLLAVLALSKLLFDAPASMKGKLGMFICVMIGVANVLLGASRGPFLSLILSVFILFYFKLRMSRNTVSMVLKSGLVVFLLLGAMLISGVGSKIFSDDVFLFYRLTHFFDNVANGEKEDRDYEYASAWDQFSNHPVIGDKYVTDHSHIYPHNVFLELLMSLGVVGGILFLLILFEVAVKAGYASRHRLHRHIALLLILLGYFLLSMTSGGVFITPGLWILLALFFEIKHTSFNESLN</sequence>
<evidence type="ECO:0000256" key="1">
    <source>
        <dbReference type="ARBA" id="ARBA00004141"/>
    </source>
</evidence>
<evidence type="ECO:0000256" key="4">
    <source>
        <dbReference type="ARBA" id="ARBA00023136"/>
    </source>
</evidence>
<accession>A0ABS5J0S3</accession>
<dbReference type="InterPro" id="IPR007016">
    <property type="entry name" value="O-antigen_ligase-rel_domated"/>
</dbReference>
<feature type="transmembrane region" description="Helical" evidence="5">
    <location>
        <begin position="217"/>
        <end position="234"/>
    </location>
</feature>
<evidence type="ECO:0000313" key="8">
    <source>
        <dbReference type="Proteomes" id="UP000676386"/>
    </source>
</evidence>
<keyword evidence="2 5" id="KW-0812">Transmembrane</keyword>